<organism evidence="1 2">
    <name type="scientific">Taxus chinensis</name>
    <name type="common">Chinese yew</name>
    <name type="synonym">Taxus wallichiana var. chinensis</name>
    <dbReference type="NCBI Taxonomy" id="29808"/>
    <lineage>
        <taxon>Eukaryota</taxon>
        <taxon>Viridiplantae</taxon>
        <taxon>Streptophyta</taxon>
        <taxon>Embryophyta</taxon>
        <taxon>Tracheophyta</taxon>
        <taxon>Spermatophyta</taxon>
        <taxon>Pinopsida</taxon>
        <taxon>Pinidae</taxon>
        <taxon>Conifers II</taxon>
        <taxon>Cupressales</taxon>
        <taxon>Taxaceae</taxon>
        <taxon>Taxus</taxon>
    </lineage>
</organism>
<comment type="caution">
    <text evidence="1">The sequence shown here is derived from an EMBL/GenBank/DDBJ whole genome shotgun (WGS) entry which is preliminary data.</text>
</comment>
<dbReference type="Proteomes" id="UP000824469">
    <property type="component" value="Unassembled WGS sequence"/>
</dbReference>
<protein>
    <submittedName>
        <fullName evidence="1">Uncharacterized protein</fullName>
    </submittedName>
</protein>
<gene>
    <name evidence="1" type="ORF">KI387_037354</name>
</gene>
<keyword evidence="2" id="KW-1185">Reference proteome</keyword>
<evidence type="ECO:0000313" key="1">
    <source>
        <dbReference type="EMBL" id="KAH9309443.1"/>
    </source>
</evidence>
<feature type="non-terminal residue" evidence="1">
    <location>
        <position position="1"/>
    </location>
</feature>
<name>A0AA38FTG3_TAXCH</name>
<evidence type="ECO:0000313" key="2">
    <source>
        <dbReference type="Proteomes" id="UP000824469"/>
    </source>
</evidence>
<feature type="non-terminal residue" evidence="1">
    <location>
        <position position="51"/>
    </location>
</feature>
<sequence>KSHNCSPSLEDIATYQTYEEIPKGNLSELLSGALSEEKSRQKLAKSFVQEE</sequence>
<dbReference type="EMBL" id="JAHRHJ020000007">
    <property type="protein sequence ID" value="KAH9309443.1"/>
    <property type="molecule type" value="Genomic_DNA"/>
</dbReference>
<proteinExistence type="predicted"/>
<reference evidence="1 2" key="1">
    <citation type="journal article" date="2021" name="Nat. Plants">
        <title>The Taxus genome provides insights into paclitaxel biosynthesis.</title>
        <authorList>
            <person name="Xiong X."/>
            <person name="Gou J."/>
            <person name="Liao Q."/>
            <person name="Li Y."/>
            <person name="Zhou Q."/>
            <person name="Bi G."/>
            <person name="Li C."/>
            <person name="Du R."/>
            <person name="Wang X."/>
            <person name="Sun T."/>
            <person name="Guo L."/>
            <person name="Liang H."/>
            <person name="Lu P."/>
            <person name="Wu Y."/>
            <person name="Zhang Z."/>
            <person name="Ro D.K."/>
            <person name="Shang Y."/>
            <person name="Huang S."/>
            <person name="Yan J."/>
        </authorList>
    </citation>
    <scope>NUCLEOTIDE SEQUENCE [LARGE SCALE GENOMIC DNA]</scope>
    <source>
        <strain evidence="1">Ta-2019</strain>
    </source>
</reference>
<dbReference type="AlphaFoldDB" id="A0AA38FTG3"/>
<accession>A0AA38FTG3</accession>